<reference evidence="16 17" key="1">
    <citation type="submission" date="2025-04" db="UniProtKB">
        <authorList>
            <consortium name="RefSeq"/>
        </authorList>
    </citation>
    <scope>IDENTIFICATION</scope>
    <source>
        <tissue evidence="16 17">Whole organism</tissue>
    </source>
</reference>
<feature type="transmembrane region" description="Helical" evidence="13">
    <location>
        <begin position="101"/>
        <end position="121"/>
    </location>
</feature>
<dbReference type="GO" id="GO:0006814">
    <property type="term" value="P:sodium ion transport"/>
    <property type="evidence" value="ECO:0007669"/>
    <property type="project" value="UniProtKB-KW"/>
</dbReference>
<evidence type="ECO:0000256" key="1">
    <source>
        <dbReference type="ARBA" id="ARBA00004141"/>
    </source>
</evidence>
<evidence type="ECO:0000256" key="8">
    <source>
        <dbReference type="ARBA" id="ARBA00023136"/>
    </source>
</evidence>
<keyword evidence="6 13" id="KW-1133">Transmembrane helix</keyword>
<dbReference type="InterPro" id="IPR036259">
    <property type="entry name" value="MFS_trans_sf"/>
</dbReference>
<keyword evidence="8 13" id="KW-0472">Membrane</keyword>
<keyword evidence="9" id="KW-0406">Ion transport</keyword>
<dbReference type="PANTHER" id="PTHR11662:SF280">
    <property type="entry name" value="FI21844P1-RELATED"/>
    <property type="match status" value="1"/>
</dbReference>
<feature type="transmembrane region" description="Helical" evidence="13">
    <location>
        <begin position="223"/>
        <end position="242"/>
    </location>
</feature>
<feature type="transmembrane region" description="Helical" evidence="13">
    <location>
        <begin position="419"/>
        <end position="439"/>
    </location>
</feature>
<dbReference type="FunFam" id="1.20.1250.20:FF:000003">
    <property type="entry name" value="Solute carrier family 17 member 3"/>
    <property type="match status" value="1"/>
</dbReference>
<dbReference type="InterPro" id="IPR050382">
    <property type="entry name" value="MFS_Na/Anion_cotransporter"/>
</dbReference>
<accession>A0A6J1SU54</accession>
<evidence type="ECO:0000256" key="3">
    <source>
        <dbReference type="ARBA" id="ARBA00022448"/>
    </source>
</evidence>
<dbReference type="KEGG" id="foc:113210839"/>
<evidence type="ECO:0000256" key="6">
    <source>
        <dbReference type="ARBA" id="ARBA00022989"/>
    </source>
</evidence>
<evidence type="ECO:0000313" key="15">
    <source>
        <dbReference type="Proteomes" id="UP000504606"/>
    </source>
</evidence>
<evidence type="ECO:0000256" key="13">
    <source>
        <dbReference type="SAM" id="Phobius"/>
    </source>
</evidence>
<dbReference type="Pfam" id="PF07690">
    <property type="entry name" value="MFS_1"/>
    <property type="match status" value="1"/>
</dbReference>
<keyword evidence="5" id="KW-0769">Symport</keyword>
<dbReference type="RefSeq" id="XP_026284804.1">
    <property type="nucleotide sequence ID" value="XM_026429019.2"/>
</dbReference>
<evidence type="ECO:0000256" key="5">
    <source>
        <dbReference type="ARBA" id="ARBA00022847"/>
    </source>
</evidence>
<keyword evidence="9" id="KW-0739">Sodium transport</keyword>
<feature type="transmembrane region" description="Helical" evidence="13">
    <location>
        <begin position="56"/>
        <end position="81"/>
    </location>
</feature>
<keyword evidence="15" id="KW-1185">Reference proteome</keyword>
<proteinExistence type="inferred from homology"/>
<dbReference type="CDD" id="cd17318">
    <property type="entry name" value="MFS_SLC17"/>
    <property type="match status" value="1"/>
</dbReference>
<feature type="transmembrane region" description="Helical" evidence="13">
    <location>
        <begin position="386"/>
        <end position="407"/>
    </location>
</feature>
<dbReference type="Gene3D" id="1.20.1250.20">
    <property type="entry name" value="MFS general substrate transporter like domains"/>
    <property type="match status" value="2"/>
</dbReference>
<comment type="function">
    <text evidence="10">May be an inorganic phosphate cotransporter.</text>
</comment>
<evidence type="ECO:0000256" key="12">
    <source>
        <dbReference type="SAM" id="MobiDB-lite"/>
    </source>
</evidence>
<feature type="domain" description="Major facilitator superfamily (MFS) profile" evidence="14">
    <location>
        <begin position="58"/>
        <end position="485"/>
    </location>
</feature>
<evidence type="ECO:0000256" key="2">
    <source>
        <dbReference type="ARBA" id="ARBA00008586"/>
    </source>
</evidence>
<dbReference type="SUPFAM" id="SSF103473">
    <property type="entry name" value="MFS general substrate transporter"/>
    <property type="match status" value="1"/>
</dbReference>
<evidence type="ECO:0000256" key="4">
    <source>
        <dbReference type="ARBA" id="ARBA00022692"/>
    </source>
</evidence>
<evidence type="ECO:0000259" key="14">
    <source>
        <dbReference type="PROSITE" id="PS50850"/>
    </source>
</evidence>
<evidence type="ECO:0000313" key="16">
    <source>
        <dbReference type="RefSeq" id="XP_026284797.1"/>
    </source>
</evidence>
<dbReference type="PROSITE" id="PS50850">
    <property type="entry name" value="MFS"/>
    <property type="match status" value="1"/>
</dbReference>
<feature type="transmembrane region" description="Helical" evidence="13">
    <location>
        <begin position="459"/>
        <end position="480"/>
    </location>
</feature>
<dbReference type="GeneID" id="113210839"/>
<feature type="transmembrane region" description="Helical" evidence="13">
    <location>
        <begin position="128"/>
        <end position="147"/>
    </location>
</feature>
<dbReference type="RefSeq" id="XP_026284797.1">
    <property type="nucleotide sequence ID" value="XM_026429012.2"/>
</dbReference>
<evidence type="ECO:0000256" key="10">
    <source>
        <dbReference type="ARBA" id="ARBA00054632"/>
    </source>
</evidence>
<dbReference type="Proteomes" id="UP000504606">
    <property type="component" value="Unplaced"/>
</dbReference>
<dbReference type="AlphaFoldDB" id="A0A6J1SU54"/>
<evidence type="ECO:0000256" key="9">
    <source>
        <dbReference type="ARBA" id="ARBA00023201"/>
    </source>
</evidence>
<feature type="region of interest" description="Disordered" evidence="12">
    <location>
        <begin position="491"/>
        <end position="518"/>
    </location>
</feature>
<evidence type="ECO:0000256" key="11">
    <source>
        <dbReference type="ARBA" id="ARBA00068450"/>
    </source>
</evidence>
<keyword evidence="3" id="KW-0813">Transport</keyword>
<feature type="transmembrane region" description="Helical" evidence="13">
    <location>
        <begin position="193"/>
        <end position="217"/>
    </location>
</feature>
<dbReference type="FunFam" id="1.20.1250.20:FF:000144">
    <property type="entry name" value="Picot, isoform B"/>
    <property type="match status" value="1"/>
</dbReference>
<sequence length="518" mass="56390">MSAAEKEKAEAIVSQYAAGVGGTTDPNARGQVVIIYEDQQTSKDLPYGWGWRQLQVVLLFLALSMAYCFRINMSVCIVEMTDSKSSSGYKTYDWASSEKQLILSSFFWGYICTQIPAGILAVKYGPKWFLFFGIVACSVLSATTSLAAEWGGWKLVVAWRVAQGVVQGFIYPSSHAMLSRWSPPVERGRHTAIVYNGISVGTVVSMAGSGALAASSLGWPSAFWVPGVIGLVWGVAWALLAADSPATCSRMHPDERRYIEGALGDTSSKEERLPVPWKSIFTSLPMWALIIVHMGQNFGHWVLLTEMPTYMKEVLGKNIEDNGLLSSLPYITLTFTSIFVGWFGQVVNTQGWLSHNVSRKSFQSLAHWGSGTTMLLLGLFDVSQTMAVVLLCVAVGFEAGTLVGYLCNHMDMSPNFGGAMMGVTNCLAAIVAIIAPILVGLITGNDDGKLTQEEVTSRWSMVFLLAAAVYYLGNLFWVIFGSTQVQPWNYPKTHASTEEPSAPSAVVDGEDPVEKPDK</sequence>
<evidence type="ECO:0000256" key="7">
    <source>
        <dbReference type="ARBA" id="ARBA00023053"/>
    </source>
</evidence>
<dbReference type="GO" id="GO:0015293">
    <property type="term" value="F:symporter activity"/>
    <property type="evidence" value="ECO:0007669"/>
    <property type="project" value="UniProtKB-KW"/>
</dbReference>
<dbReference type="GO" id="GO:0016020">
    <property type="term" value="C:membrane"/>
    <property type="evidence" value="ECO:0007669"/>
    <property type="project" value="UniProtKB-SubCell"/>
</dbReference>
<dbReference type="OrthoDB" id="2985014at2759"/>
<feature type="transmembrane region" description="Helical" evidence="13">
    <location>
        <begin position="284"/>
        <end position="304"/>
    </location>
</feature>
<gene>
    <name evidence="16 17" type="primary">LOC113210839</name>
</gene>
<dbReference type="InterPro" id="IPR011701">
    <property type="entry name" value="MFS"/>
</dbReference>
<feature type="transmembrane region" description="Helical" evidence="13">
    <location>
        <begin position="324"/>
        <end position="343"/>
    </location>
</feature>
<evidence type="ECO:0000313" key="17">
    <source>
        <dbReference type="RefSeq" id="XP_026284804.1"/>
    </source>
</evidence>
<dbReference type="GO" id="GO:0006820">
    <property type="term" value="P:monoatomic anion transport"/>
    <property type="evidence" value="ECO:0007669"/>
    <property type="project" value="TreeGrafter"/>
</dbReference>
<dbReference type="PANTHER" id="PTHR11662">
    <property type="entry name" value="SOLUTE CARRIER FAMILY 17"/>
    <property type="match status" value="1"/>
</dbReference>
<name>A0A6J1SU54_FRAOC</name>
<keyword evidence="4 13" id="KW-0812">Transmembrane</keyword>
<dbReference type="InterPro" id="IPR020846">
    <property type="entry name" value="MFS_dom"/>
</dbReference>
<protein>
    <recommendedName>
        <fullName evidence="11">Putative inorganic phosphate cotransporter</fullName>
    </recommendedName>
</protein>
<keyword evidence="7" id="KW-0915">Sodium</keyword>
<comment type="subcellular location">
    <subcellularLocation>
        <location evidence="1">Membrane</location>
        <topology evidence="1">Multi-pass membrane protein</topology>
    </subcellularLocation>
</comment>
<organism evidence="15 17">
    <name type="scientific">Frankliniella occidentalis</name>
    <name type="common">Western flower thrips</name>
    <name type="synonym">Euthrips occidentalis</name>
    <dbReference type="NCBI Taxonomy" id="133901"/>
    <lineage>
        <taxon>Eukaryota</taxon>
        <taxon>Metazoa</taxon>
        <taxon>Ecdysozoa</taxon>
        <taxon>Arthropoda</taxon>
        <taxon>Hexapoda</taxon>
        <taxon>Insecta</taxon>
        <taxon>Pterygota</taxon>
        <taxon>Neoptera</taxon>
        <taxon>Paraneoptera</taxon>
        <taxon>Thysanoptera</taxon>
        <taxon>Terebrantia</taxon>
        <taxon>Thripoidea</taxon>
        <taxon>Thripidae</taxon>
        <taxon>Frankliniella</taxon>
    </lineage>
</organism>
<comment type="similarity">
    <text evidence="2">Belongs to the major facilitator superfamily. Sodium/anion cotransporter family.</text>
</comment>